<gene>
    <name evidence="1" type="ORF">EMEDMD4_220005</name>
</gene>
<sequence>MRRTRDAMSAARGGARIFAQADHGTRSLFSNTFFKCGGKKPWGIGFCGAFFYRVRQDLNFKRYARDSYIRQGCRYYRGNERDRSRDDQAGKPHD</sequence>
<reference evidence="1 2" key="1">
    <citation type="submission" date="2019-06" db="EMBL/GenBank/DDBJ databases">
        <authorList>
            <person name="Le Quere A."/>
            <person name="Colella S."/>
        </authorList>
    </citation>
    <scope>NUCLEOTIDE SEQUENCE [LARGE SCALE GENOMIC DNA]</scope>
    <source>
        <strain evidence="1">EmedicaeMD41</strain>
    </source>
</reference>
<evidence type="ECO:0000313" key="2">
    <source>
        <dbReference type="Proteomes" id="UP000507954"/>
    </source>
</evidence>
<name>A0A508WTM7_9HYPH</name>
<proteinExistence type="predicted"/>
<organism evidence="1 2">
    <name type="scientific">Sinorhizobium medicae</name>
    <dbReference type="NCBI Taxonomy" id="110321"/>
    <lineage>
        <taxon>Bacteria</taxon>
        <taxon>Pseudomonadati</taxon>
        <taxon>Pseudomonadota</taxon>
        <taxon>Alphaproteobacteria</taxon>
        <taxon>Hyphomicrobiales</taxon>
        <taxon>Rhizobiaceae</taxon>
        <taxon>Sinorhizobium/Ensifer group</taxon>
        <taxon>Sinorhizobium</taxon>
    </lineage>
</organism>
<dbReference type="Proteomes" id="UP000507954">
    <property type="component" value="Unassembled WGS sequence"/>
</dbReference>
<protein>
    <submittedName>
        <fullName evidence="1">Uncharacterized protein</fullName>
    </submittedName>
</protein>
<dbReference type="AlphaFoldDB" id="A0A508WTM7"/>
<accession>A0A508WTM7</accession>
<evidence type="ECO:0000313" key="1">
    <source>
        <dbReference type="EMBL" id="VTZ60887.1"/>
    </source>
</evidence>
<dbReference type="EMBL" id="CABFNB010000087">
    <property type="protein sequence ID" value="VTZ60887.1"/>
    <property type="molecule type" value="Genomic_DNA"/>
</dbReference>